<accession>A0A0A0RL22</accession>
<evidence type="ECO:0000313" key="1">
    <source>
        <dbReference type="EMBL" id="AIW01865.1"/>
    </source>
</evidence>
<proteinExistence type="predicted"/>
<reference evidence="1 2" key="1">
    <citation type="journal article" date="2014" name="J. Virol.">
        <title>Three novel virophage genomes discovered from Yellowstone Lake metagenomes.</title>
        <authorList>
            <person name="Zhou J."/>
            <person name="Sun D."/>
            <person name="Childers A."/>
            <person name="McDermott T.R."/>
            <person name="Wang Y."/>
            <person name="Liles M.R."/>
        </authorList>
    </citation>
    <scope>NUCLEOTIDE SEQUENCE [LARGE SCALE GENOMIC DNA]</scope>
</reference>
<dbReference type="Pfam" id="PF24579">
    <property type="entry name" value="PDDEXK_14"/>
    <property type="match status" value="1"/>
</dbReference>
<dbReference type="EMBL" id="KM502589">
    <property type="protein sequence ID" value="AIW01865.1"/>
    <property type="molecule type" value="Genomic_DNA"/>
</dbReference>
<keyword evidence="2" id="KW-1185">Reference proteome</keyword>
<evidence type="ECO:0008006" key="3">
    <source>
        <dbReference type="Google" id="ProtNLM"/>
    </source>
</evidence>
<protein>
    <recommendedName>
        <fullName evidence="3">Endonuclease</fullName>
    </recommendedName>
</protein>
<sequence>MASLYSDLAMGDANEQECHRALENYSGCRLIKRGKYDTMDFASDNEDVYMELKSRRIRHNQYPTAIIGGNKIDFCQTFHNVTAPNPPKCIFAFCYTDGLYAIEYKPELFAQFERRGDYWRGTRAGIANRAQDVVFIPVEHLVKINNSET</sequence>
<organism evidence="1 2">
    <name type="scientific">Yellowstone Lake virophage 5</name>
    <dbReference type="NCBI Taxonomy" id="1557033"/>
    <lineage>
        <taxon>Viruses</taxon>
        <taxon>Varidnaviria</taxon>
        <taxon>Bamfordvirae</taxon>
        <taxon>Preplasmiviricota</taxon>
        <taxon>Polisuviricotina</taxon>
        <taxon>Virophaviricetes</taxon>
        <taxon>Priklausovirales</taxon>
        <taxon>Burtonviroviridae</taxon>
        <taxon>Burquivirus</taxon>
        <taxon>Burquivirus flavolapense</taxon>
    </lineage>
</organism>
<dbReference type="InterPro" id="IPR057104">
    <property type="entry name" value="PDDEXK_14"/>
</dbReference>
<name>A0A0A0RL22_9VIRU</name>
<dbReference type="Proteomes" id="UP000201191">
    <property type="component" value="Segment"/>
</dbReference>
<dbReference type="RefSeq" id="YP_009177790.1">
    <property type="nucleotide sequence ID" value="NC_028269.1"/>
</dbReference>
<dbReference type="GeneID" id="26131752"/>
<evidence type="ECO:0000313" key="2">
    <source>
        <dbReference type="Proteomes" id="UP000201191"/>
    </source>
</evidence>
<gene>
    <name evidence="1" type="ORF">YSLV5_ORF07</name>
</gene>
<dbReference type="KEGG" id="vg:26131752"/>